<dbReference type="InterPro" id="IPR000531">
    <property type="entry name" value="Beta-barrel_TonB"/>
</dbReference>
<evidence type="ECO:0000256" key="9">
    <source>
        <dbReference type="ARBA" id="ARBA00023237"/>
    </source>
</evidence>
<dbReference type="Pfam" id="PF00593">
    <property type="entry name" value="TonB_dep_Rec_b-barrel"/>
    <property type="match status" value="1"/>
</dbReference>
<dbReference type="InterPro" id="IPR039426">
    <property type="entry name" value="TonB-dep_rcpt-like"/>
</dbReference>
<evidence type="ECO:0000313" key="15">
    <source>
        <dbReference type="EMBL" id="MDD7914180.1"/>
    </source>
</evidence>
<keyword evidence="7 10" id="KW-0472">Membrane</keyword>
<dbReference type="SUPFAM" id="SSF56935">
    <property type="entry name" value="Porins"/>
    <property type="match status" value="1"/>
</dbReference>
<evidence type="ECO:0000256" key="4">
    <source>
        <dbReference type="ARBA" id="ARBA00022692"/>
    </source>
</evidence>
<reference evidence="15" key="1">
    <citation type="submission" date="2023-02" db="EMBL/GenBank/DDBJ databases">
        <title>Polaribacter ponticola sp. nov., isolated from seawater.</title>
        <authorList>
            <person name="Baek J.H."/>
            <person name="Kim J.M."/>
            <person name="Choi D.G."/>
            <person name="Jeon C.O."/>
        </authorList>
    </citation>
    <scope>NUCLEOTIDE SEQUENCE</scope>
    <source>
        <strain evidence="15">MSW5</strain>
    </source>
</reference>
<evidence type="ECO:0000256" key="1">
    <source>
        <dbReference type="ARBA" id="ARBA00004571"/>
    </source>
</evidence>
<evidence type="ECO:0000256" key="6">
    <source>
        <dbReference type="ARBA" id="ARBA00023077"/>
    </source>
</evidence>
<gene>
    <name evidence="15" type="ORF">N5A56_006975</name>
</gene>
<proteinExistence type="inferred from homology"/>
<keyword evidence="8 15" id="KW-0675">Receptor</keyword>
<dbReference type="CDD" id="cd01347">
    <property type="entry name" value="ligand_gated_channel"/>
    <property type="match status" value="1"/>
</dbReference>
<evidence type="ECO:0000256" key="2">
    <source>
        <dbReference type="ARBA" id="ARBA00022448"/>
    </source>
</evidence>
<dbReference type="Proteomes" id="UP001151478">
    <property type="component" value="Unassembled WGS sequence"/>
</dbReference>
<comment type="caution">
    <text evidence="15">The sequence shown here is derived from an EMBL/GenBank/DDBJ whole genome shotgun (WGS) entry which is preliminary data.</text>
</comment>
<dbReference type="InterPro" id="IPR036942">
    <property type="entry name" value="Beta-barrel_TonB_sf"/>
</dbReference>
<dbReference type="PANTHER" id="PTHR30069">
    <property type="entry name" value="TONB-DEPENDENT OUTER MEMBRANE RECEPTOR"/>
    <property type="match status" value="1"/>
</dbReference>
<keyword evidence="4 10" id="KW-0812">Transmembrane</keyword>
<comment type="similarity">
    <text evidence="10 11">Belongs to the TonB-dependent receptor family.</text>
</comment>
<feature type="chain" id="PRO_5045918036" evidence="12">
    <location>
        <begin position="23"/>
        <end position="649"/>
    </location>
</feature>
<evidence type="ECO:0000256" key="10">
    <source>
        <dbReference type="PROSITE-ProRule" id="PRU01360"/>
    </source>
</evidence>
<organism evidence="15 16">
    <name type="scientific">Polaribacter ponticola</name>
    <dbReference type="NCBI Taxonomy" id="2978475"/>
    <lineage>
        <taxon>Bacteria</taxon>
        <taxon>Pseudomonadati</taxon>
        <taxon>Bacteroidota</taxon>
        <taxon>Flavobacteriia</taxon>
        <taxon>Flavobacteriales</taxon>
        <taxon>Flavobacteriaceae</taxon>
    </lineage>
</organism>
<dbReference type="PROSITE" id="PS52016">
    <property type="entry name" value="TONB_DEPENDENT_REC_3"/>
    <property type="match status" value="1"/>
</dbReference>
<dbReference type="PANTHER" id="PTHR30069:SF29">
    <property type="entry name" value="HEMOGLOBIN AND HEMOGLOBIN-HAPTOGLOBIN-BINDING PROTEIN 1-RELATED"/>
    <property type="match status" value="1"/>
</dbReference>
<dbReference type="Pfam" id="PF07715">
    <property type="entry name" value="Plug"/>
    <property type="match status" value="1"/>
</dbReference>
<keyword evidence="2 10" id="KW-0813">Transport</keyword>
<dbReference type="RefSeq" id="WP_274270292.1">
    <property type="nucleotide sequence ID" value="NZ_JAOSLC020000003.1"/>
</dbReference>
<keyword evidence="9 10" id="KW-0998">Cell outer membrane</keyword>
<dbReference type="InterPro" id="IPR012910">
    <property type="entry name" value="Plug_dom"/>
</dbReference>
<evidence type="ECO:0000313" key="16">
    <source>
        <dbReference type="Proteomes" id="UP001151478"/>
    </source>
</evidence>
<dbReference type="Gene3D" id="2.170.130.10">
    <property type="entry name" value="TonB-dependent receptor, plug domain"/>
    <property type="match status" value="1"/>
</dbReference>
<feature type="domain" description="TonB-dependent receptor plug" evidence="14">
    <location>
        <begin position="49"/>
        <end position="157"/>
    </location>
</feature>
<protein>
    <submittedName>
        <fullName evidence="15">TonB-dependent receptor plug domain-containing protein</fullName>
    </submittedName>
</protein>
<dbReference type="InterPro" id="IPR037066">
    <property type="entry name" value="Plug_dom_sf"/>
</dbReference>
<dbReference type="EMBL" id="JAOSLC020000003">
    <property type="protein sequence ID" value="MDD7914180.1"/>
    <property type="molecule type" value="Genomic_DNA"/>
</dbReference>
<keyword evidence="6 11" id="KW-0798">TonB box</keyword>
<comment type="subcellular location">
    <subcellularLocation>
        <location evidence="1 10">Cell outer membrane</location>
        <topology evidence="1 10">Multi-pass membrane protein</topology>
    </subcellularLocation>
</comment>
<evidence type="ECO:0000256" key="5">
    <source>
        <dbReference type="ARBA" id="ARBA00022729"/>
    </source>
</evidence>
<keyword evidence="3 10" id="KW-1134">Transmembrane beta strand</keyword>
<evidence type="ECO:0000256" key="8">
    <source>
        <dbReference type="ARBA" id="ARBA00023170"/>
    </source>
</evidence>
<evidence type="ECO:0000256" key="7">
    <source>
        <dbReference type="ARBA" id="ARBA00023136"/>
    </source>
</evidence>
<feature type="signal peptide" evidence="12">
    <location>
        <begin position="1"/>
        <end position="22"/>
    </location>
</feature>
<sequence>MKKQLLIVGVLACSLVSTNLSAQKNKTQKEKIETLNEVVVTATKFNLKKENTGKVIHKITQADLKQNAGKTVIEILNTIAGIDVRGVNSNASEPRGINIRGGRTRQVLVLIDGVPVTDQSAINQEFDLRLLAVNQIESIEILKGASSTLYGSGAATAVINVILKKASKDKISGSFETSVGTNNTANETGSGLSDKNQNVTVNGTLGKVNFLGSFSLTGVDGMSSAKSNTASKFENDAFYSKNGLLKLGYKLNENFSVETFLNYDEFNYDFDGGASLDSDVNKGNQEQFRVGFKPTYSYKNGLIYLLASANVVERDLKQFNSFAGTLDSYEFVGRSVNLDLVNKYDFKENNIQLIIGVNYQIHSNNTVTPFALIEKGVANFNTVDPYASVVYISDYGLSVNVGGRLNIHNVYGNHFVYDGNLAYSALKSEDISVKLLTSYSTAFIAPSLYQLYDGFSGNLDLKPESNKTFEAGFDATYQDWLQLDVVYFSRKEEDAIIYSNTTYKYANGSSDANGFEVNTKIIPTDFLAINASYTYVDKDNLEDFNDYIPANKFVAGLDITALENAYFNFTYRSVGERTYFDRYGSFGNFGGDIILPSYQVLDFAVNYKVLNETVTFFGAVTNILNEDYDDILGYSTRGRNFKVGLRLQF</sequence>
<evidence type="ECO:0000256" key="3">
    <source>
        <dbReference type="ARBA" id="ARBA00022452"/>
    </source>
</evidence>
<dbReference type="Gene3D" id="2.40.170.20">
    <property type="entry name" value="TonB-dependent receptor, beta-barrel domain"/>
    <property type="match status" value="1"/>
</dbReference>
<keyword evidence="16" id="KW-1185">Reference proteome</keyword>
<evidence type="ECO:0000259" key="13">
    <source>
        <dbReference type="Pfam" id="PF00593"/>
    </source>
</evidence>
<dbReference type="InterPro" id="IPR010917">
    <property type="entry name" value="TonB_rcpt_CS"/>
</dbReference>
<dbReference type="PROSITE" id="PS01156">
    <property type="entry name" value="TONB_DEPENDENT_REC_2"/>
    <property type="match status" value="1"/>
</dbReference>
<evidence type="ECO:0000256" key="11">
    <source>
        <dbReference type="RuleBase" id="RU003357"/>
    </source>
</evidence>
<name>A0ABT5S7V1_9FLAO</name>
<evidence type="ECO:0000256" key="12">
    <source>
        <dbReference type="SAM" id="SignalP"/>
    </source>
</evidence>
<keyword evidence="5 12" id="KW-0732">Signal</keyword>
<accession>A0ABT5S7V1</accession>
<evidence type="ECO:0000259" key="14">
    <source>
        <dbReference type="Pfam" id="PF07715"/>
    </source>
</evidence>
<feature type="domain" description="TonB-dependent receptor-like beta-barrel" evidence="13">
    <location>
        <begin position="227"/>
        <end position="623"/>
    </location>
</feature>